<evidence type="ECO:0000256" key="1">
    <source>
        <dbReference type="SAM" id="MobiDB-lite"/>
    </source>
</evidence>
<dbReference type="Gene3D" id="1.20.120.1750">
    <property type="match status" value="1"/>
</dbReference>
<name>A0A0G4KWU0_VERLO</name>
<dbReference type="AlphaFoldDB" id="A0A0G4KWU0"/>
<evidence type="ECO:0000313" key="2">
    <source>
        <dbReference type="EMBL" id="CRK13865.1"/>
    </source>
</evidence>
<reference evidence="3" key="1">
    <citation type="submission" date="2015-05" db="EMBL/GenBank/DDBJ databases">
        <authorList>
            <person name="Fogelqvist Johan"/>
        </authorList>
    </citation>
    <scope>NUCLEOTIDE SEQUENCE [LARGE SCALE GENOMIC DNA]</scope>
</reference>
<dbReference type="EMBL" id="CVQI01004447">
    <property type="protein sequence ID" value="CRK13865.1"/>
    <property type="molecule type" value="Genomic_DNA"/>
</dbReference>
<feature type="region of interest" description="Disordered" evidence="1">
    <location>
        <begin position="1"/>
        <end position="38"/>
    </location>
</feature>
<proteinExistence type="predicted"/>
<dbReference type="Proteomes" id="UP000045706">
    <property type="component" value="Unassembled WGS sequence"/>
</dbReference>
<protein>
    <submittedName>
        <fullName evidence="2">Uncharacterized protein</fullName>
    </submittedName>
</protein>
<sequence>MEREKEAPRRAVEAAEKARKTAARRKREDEQSMATIDRTTKKCPGCSWAIEKNSGWPHNPLPATPSSQPVGFVPCGCDVVPTSGSTHSLQDSNVVSSFAGVATAYEAPVATSVAYDQQRHDSPAINERT</sequence>
<accession>A0A0G4KWU0</accession>
<evidence type="ECO:0000313" key="3">
    <source>
        <dbReference type="Proteomes" id="UP000045706"/>
    </source>
</evidence>
<organism evidence="2 3">
    <name type="scientific">Verticillium longisporum</name>
    <name type="common">Verticillium dahliae var. longisporum</name>
    <dbReference type="NCBI Taxonomy" id="100787"/>
    <lineage>
        <taxon>Eukaryota</taxon>
        <taxon>Fungi</taxon>
        <taxon>Dikarya</taxon>
        <taxon>Ascomycota</taxon>
        <taxon>Pezizomycotina</taxon>
        <taxon>Sordariomycetes</taxon>
        <taxon>Hypocreomycetidae</taxon>
        <taxon>Glomerellales</taxon>
        <taxon>Plectosphaerellaceae</taxon>
        <taxon>Verticillium</taxon>
    </lineage>
</organism>
<feature type="compositionally biased region" description="Basic and acidic residues" evidence="1">
    <location>
        <begin position="1"/>
        <end position="19"/>
    </location>
</feature>
<feature type="non-terminal residue" evidence="2">
    <location>
        <position position="129"/>
    </location>
</feature>
<gene>
    <name evidence="2" type="ORF">BN1723_010137</name>
</gene>